<protein>
    <submittedName>
        <fullName evidence="1">Uncharacterized protein</fullName>
    </submittedName>
</protein>
<evidence type="ECO:0000313" key="2">
    <source>
        <dbReference type="Proteomes" id="UP001224775"/>
    </source>
</evidence>
<dbReference type="AlphaFoldDB" id="A0AAD8XUI5"/>
<sequence length="19" mass="2073">MATQTYHPCTPPIRSLVTG</sequence>
<accession>A0AAD8XUI5</accession>
<comment type="caution">
    <text evidence="1">The sequence shown here is derived from an EMBL/GenBank/DDBJ whole genome shotgun (WGS) entry which is preliminary data.</text>
</comment>
<gene>
    <name evidence="1" type="ORF">QTG54_015425</name>
</gene>
<reference evidence="1" key="1">
    <citation type="submission" date="2023-06" db="EMBL/GenBank/DDBJ databases">
        <title>Survivors Of The Sea: Transcriptome response of Skeletonema marinoi to long-term dormancy.</title>
        <authorList>
            <person name="Pinder M.I.M."/>
            <person name="Kourtchenko O."/>
            <person name="Robertson E.K."/>
            <person name="Larsson T."/>
            <person name="Maumus F."/>
            <person name="Osuna-Cruz C.M."/>
            <person name="Vancaester E."/>
            <person name="Stenow R."/>
            <person name="Vandepoele K."/>
            <person name="Ploug H."/>
            <person name="Bruchert V."/>
            <person name="Godhe A."/>
            <person name="Topel M."/>
        </authorList>
    </citation>
    <scope>NUCLEOTIDE SEQUENCE</scope>
    <source>
        <strain evidence="1">R05AC</strain>
    </source>
</reference>
<proteinExistence type="predicted"/>
<dbReference type="Proteomes" id="UP001224775">
    <property type="component" value="Unassembled WGS sequence"/>
</dbReference>
<name>A0AAD8XUI5_9STRA</name>
<dbReference type="EMBL" id="JATAAI010000043">
    <property type="protein sequence ID" value="KAK1733898.1"/>
    <property type="molecule type" value="Genomic_DNA"/>
</dbReference>
<evidence type="ECO:0000313" key="1">
    <source>
        <dbReference type="EMBL" id="KAK1733898.1"/>
    </source>
</evidence>
<organism evidence="1 2">
    <name type="scientific">Skeletonema marinoi</name>
    <dbReference type="NCBI Taxonomy" id="267567"/>
    <lineage>
        <taxon>Eukaryota</taxon>
        <taxon>Sar</taxon>
        <taxon>Stramenopiles</taxon>
        <taxon>Ochrophyta</taxon>
        <taxon>Bacillariophyta</taxon>
        <taxon>Coscinodiscophyceae</taxon>
        <taxon>Thalassiosirophycidae</taxon>
        <taxon>Thalassiosirales</taxon>
        <taxon>Skeletonemataceae</taxon>
        <taxon>Skeletonema</taxon>
        <taxon>Skeletonema marinoi-dohrnii complex</taxon>
    </lineage>
</organism>
<keyword evidence="2" id="KW-1185">Reference proteome</keyword>